<dbReference type="STRING" id="264199.stu0890"/>
<keyword evidence="1" id="KW-0472">Membrane</keyword>
<feature type="transmembrane region" description="Helical" evidence="1">
    <location>
        <begin position="32"/>
        <end position="53"/>
    </location>
</feature>
<protein>
    <submittedName>
        <fullName evidence="2">Conserved hypothetical, predicted membrane protein (TMS5)</fullName>
    </submittedName>
</protein>
<sequence length="195" mass="22107">MTYRYIQCNILLYLQKKEKIMKPKKRIQEMTFAALLTAIAILIPSIMPIKLIIPPASYTLGSHVPLFLAMFISPWVAAFVILASSLGFFMAGYPIVIVFRAFSHIIFGCLGALYLKRFPQTIENHKSSLIFNFVLGVIHALGEVIACVIFYSVTGEDFQKLFYILFVLIGFGTIVHSMIDYVIALTIFKSIRKIR</sequence>
<keyword evidence="3" id="KW-1185">Reference proteome</keyword>
<evidence type="ECO:0000256" key="1">
    <source>
        <dbReference type="SAM" id="Phobius"/>
    </source>
</evidence>
<evidence type="ECO:0000313" key="3">
    <source>
        <dbReference type="Proteomes" id="UP000001170"/>
    </source>
</evidence>
<feature type="transmembrane region" description="Helical" evidence="1">
    <location>
        <begin position="127"/>
        <end position="151"/>
    </location>
</feature>
<feature type="transmembrane region" description="Helical" evidence="1">
    <location>
        <begin position="163"/>
        <end position="188"/>
    </location>
</feature>
<name>Q5M4P0_STRT2</name>
<reference evidence="2 3" key="1">
    <citation type="journal article" date="2004" name="Nat. Biotechnol.">
        <title>Complete sequence and comparative genome analysis of the dairy bacterium Streptococcus thermophilus.</title>
        <authorList>
            <person name="Bolotin A."/>
            <person name="Quinquis B."/>
            <person name="Renault P."/>
            <person name="Sorokin A."/>
            <person name="Ehrlich S.D."/>
            <person name="Kulakauskas S."/>
            <person name="Lapidus A."/>
            <person name="Goltsman E."/>
            <person name="Mazur M."/>
            <person name="Pusch G.D."/>
            <person name="Fonstein M."/>
            <person name="Overbeek R."/>
            <person name="Kyprides N."/>
            <person name="Purnelle B."/>
            <person name="Prozzi D."/>
            <person name="Ngui K."/>
            <person name="Masuy D."/>
            <person name="Hancy F."/>
            <person name="Burteau S."/>
            <person name="Boutry M."/>
            <person name="Delcour J."/>
            <person name="Goffeau A."/>
            <person name="Hols P."/>
        </authorList>
    </citation>
    <scope>NUCLEOTIDE SEQUENCE [LARGE SCALE GENOMIC DNA]</scope>
    <source>
        <strain evidence="3">ATCC BAA-250 / LMG 18311</strain>
    </source>
</reference>
<dbReference type="GO" id="GO:0016020">
    <property type="term" value="C:membrane"/>
    <property type="evidence" value="ECO:0007669"/>
    <property type="project" value="InterPro"/>
</dbReference>
<organism evidence="2 3">
    <name type="scientific">Streptococcus thermophilus (strain ATCC BAA-250 / LMG 18311)</name>
    <dbReference type="NCBI Taxonomy" id="264199"/>
    <lineage>
        <taxon>Bacteria</taxon>
        <taxon>Bacillati</taxon>
        <taxon>Bacillota</taxon>
        <taxon>Bacilli</taxon>
        <taxon>Lactobacillales</taxon>
        <taxon>Streptococcaceae</taxon>
        <taxon>Streptococcus</taxon>
    </lineage>
</organism>
<dbReference type="KEGG" id="stl:stu0890"/>
<accession>Q5M4P0</accession>
<dbReference type="AlphaFoldDB" id="Q5M4P0"/>
<dbReference type="HOGENOM" id="CLU_118978_0_0_9"/>
<dbReference type="EMBL" id="CP000023">
    <property type="protein sequence ID" value="AAV60557.1"/>
    <property type="molecule type" value="Genomic_DNA"/>
</dbReference>
<dbReference type="eggNOG" id="ENOG50311D4">
    <property type="taxonomic scope" value="Bacteria"/>
</dbReference>
<gene>
    <name evidence="2" type="ordered locus">stu0890</name>
</gene>
<dbReference type="Proteomes" id="UP000001170">
    <property type="component" value="Chromosome"/>
</dbReference>
<keyword evidence="1" id="KW-1133">Transmembrane helix</keyword>
<dbReference type="InterPro" id="IPR009825">
    <property type="entry name" value="ECF_substrate-spec-like"/>
</dbReference>
<feature type="transmembrane region" description="Helical" evidence="1">
    <location>
        <begin position="65"/>
        <end position="89"/>
    </location>
</feature>
<keyword evidence="1" id="KW-0812">Transmembrane</keyword>
<feature type="transmembrane region" description="Helical" evidence="1">
    <location>
        <begin position="95"/>
        <end position="115"/>
    </location>
</feature>
<dbReference type="Gene3D" id="1.10.1760.20">
    <property type="match status" value="1"/>
</dbReference>
<proteinExistence type="predicted"/>
<evidence type="ECO:0000313" key="2">
    <source>
        <dbReference type="EMBL" id="AAV60557.1"/>
    </source>
</evidence>
<dbReference type="Pfam" id="PF07155">
    <property type="entry name" value="ECF-ribofla_trS"/>
    <property type="match status" value="1"/>
</dbReference>